<sequence length="417" mass="47506">CTKMFSLKDCDAIGFDMDHTLCRYVLPTQIELGHQAVAKWLVEVQKYPKNLIDPVIMHPDMIYSGGLLFDAKHGTLVKMDETGKVEKASFGTKLLTKSEIVDFYSSKMSCDHYQKILDGVLSDKGVYHLHDNNFDMTLTVLLSRIMELVGNKKYDVFGDFYKAIAHAWDAASFSGGNSMFFEEIKTYPEKYLLKCPEVLKTWLKALKNEGKVLFLLTSSHCDFAKHVMDYCFGSDWRDYFDIVVSKAKKPRFFNEEFPFKMVDPVNLCELDSEVINLHHKGWYSEGNSTLLFEHFKTWTKKDNPTVVYFGDSVKSDIVSAKAKCSWETVYIMDALRVETASLNPLSSNEQHLLLSDAFGPILSCSNGTNSFFRKLIETYGTIAVPSVEYVASLPIEFQYSRLGNGKGYYPKLPDKLI</sequence>
<dbReference type="AlphaFoldDB" id="H2YXH5"/>
<dbReference type="eggNOG" id="KOG2469">
    <property type="taxonomic scope" value="Eukaryota"/>
</dbReference>
<evidence type="ECO:0000256" key="1">
    <source>
        <dbReference type="ARBA" id="ARBA00009589"/>
    </source>
</evidence>
<dbReference type="STRING" id="51511.ENSCSAVP00000010036"/>
<evidence type="ECO:0000256" key="2">
    <source>
        <dbReference type="ARBA" id="ARBA00022723"/>
    </source>
</evidence>
<reference evidence="7" key="3">
    <citation type="submission" date="2025-09" db="UniProtKB">
        <authorList>
            <consortium name="Ensembl"/>
        </authorList>
    </citation>
    <scope>IDENTIFICATION</scope>
</reference>
<dbReference type="InParanoid" id="H2YXH5"/>
<dbReference type="Pfam" id="PF05761">
    <property type="entry name" value="5_nucleotid"/>
    <property type="match status" value="1"/>
</dbReference>
<comment type="similarity">
    <text evidence="1">Belongs to the 5'(3')-deoxyribonucleotidase family.</text>
</comment>
<name>H2YXH5_CIOSA</name>
<dbReference type="InterPro" id="IPR036412">
    <property type="entry name" value="HAD-like_sf"/>
</dbReference>
<keyword evidence="4" id="KW-0460">Magnesium</keyword>
<accession>H2YXH5</accession>
<protein>
    <recommendedName>
        <fullName evidence="6">5'-nucleotidase domain-containing protein 1</fullName>
    </recommendedName>
</protein>
<reference evidence="7" key="2">
    <citation type="submission" date="2025-08" db="UniProtKB">
        <authorList>
            <consortium name="Ensembl"/>
        </authorList>
    </citation>
    <scope>IDENTIFICATION</scope>
</reference>
<keyword evidence="2" id="KW-0479">Metal-binding</keyword>
<evidence type="ECO:0000256" key="6">
    <source>
        <dbReference type="ARBA" id="ARBA00069357"/>
    </source>
</evidence>
<organism evidence="7 8">
    <name type="scientific">Ciona savignyi</name>
    <name type="common">Pacific transparent sea squirt</name>
    <dbReference type="NCBI Taxonomy" id="51511"/>
    <lineage>
        <taxon>Eukaryota</taxon>
        <taxon>Metazoa</taxon>
        <taxon>Chordata</taxon>
        <taxon>Tunicata</taxon>
        <taxon>Ascidiacea</taxon>
        <taxon>Phlebobranchia</taxon>
        <taxon>Cionidae</taxon>
        <taxon>Ciona</taxon>
    </lineage>
</organism>
<evidence type="ECO:0000256" key="5">
    <source>
        <dbReference type="ARBA" id="ARBA00022990"/>
    </source>
</evidence>
<dbReference type="FunCoup" id="H2YXH5">
    <property type="interactions" value="108"/>
</dbReference>
<dbReference type="InterPro" id="IPR008380">
    <property type="entry name" value="HAD-SF_hydro_IG_5-nucl"/>
</dbReference>
<dbReference type="FunFam" id="3.40.50.1000:FF:000086">
    <property type="entry name" value="LD24878p"/>
    <property type="match status" value="1"/>
</dbReference>
<dbReference type="SUPFAM" id="SSF56784">
    <property type="entry name" value="HAD-like"/>
    <property type="match status" value="1"/>
</dbReference>
<dbReference type="Gene3D" id="3.40.50.1000">
    <property type="entry name" value="HAD superfamily/HAD-like"/>
    <property type="match status" value="1"/>
</dbReference>
<dbReference type="GeneTree" id="ENSGT00940000155676"/>
<evidence type="ECO:0000256" key="3">
    <source>
        <dbReference type="ARBA" id="ARBA00022801"/>
    </source>
</evidence>
<dbReference type="PANTHER" id="PTHR12103:SF38">
    <property type="entry name" value="5'-NUCLEOTIDASE DOMAIN-CONTAINING PROTEIN 1"/>
    <property type="match status" value="1"/>
</dbReference>
<reference evidence="8" key="1">
    <citation type="submission" date="2003-08" db="EMBL/GenBank/DDBJ databases">
        <authorList>
            <person name="Birren B."/>
            <person name="Nusbaum C."/>
            <person name="Abebe A."/>
            <person name="Abouelleil A."/>
            <person name="Adekoya E."/>
            <person name="Ait-zahra M."/>
            <person name="Allen N."/>
            <person name="Allen T."/>
            <person name="An P."/>
            <person name="Anderson M."/>
            <person name="Anderson S."/>
            <person name="Arachchi H."/>
            <person name="Armbruster J."/>
            <person name="Bachantsang P."/>
            <person name="Baldwin J."/>
            <person name="Barry A."/>
            <person name="Bayul T."/>
            <person name="Blitshsteyn B."/>
            <person name="Bloom T."/>
            <person name="Blye J."/>
            <person name="Boguslavskiy L."/>
            <person name="Borowsky M."/>
            <person name="Boukhgalter B."/>
            <person name="Brunache A."/>
            <person name="Butler J."/>
            <person name="Calixte N."/>
            <person name="Calvo S."/>
            <person name="Camarata J."/>
            <person name="Campo K."/>
            <person name="Chang J."/>
            <person name="Cheshatsang Y."/>
            <person name="Citroen M."/>
            <person name="Collymore A."/>
            <person name="Considine T."/>
            <person name="Cook A."/>
            <person name="Cooke P."/>
            <person name="Corum B."/>
            <person name="Cuomo C."/>
            <person name="David R."/>
            <person name="Dawoe T."/>
            <person name="Degray S."/>
            <person name="Dodge S."/>
            <person name="Dooley K."/>
            <person name="Dorje P."/>
            <person name="Dorjee K."/>
            <person name="Dorris L."/>
            <person name="Duffey N."/>
            <person name="Dupes A."/>
            <person name="Elkins T."/>
            <person name="Engels R."/>
            <person name="Erickson J."/>
            <person name="Farina A."/>
            <person name="Faro S."/>
            <person name="Ferreira P."/>
            <person name="Fischer H."/>
            <person name="Fitzgerald M."/>
            <person name="Foley K."/>
            <person name="Gage D."/>
            <person name="Galagan J."/>
            <person name="Gearin G."/>
            <person name="Gnerre S."/>
            <person name="Gnirke A."/>
            <person name="Goyette A."/>
            <person name="Graham J."/>
            <person name="Grandbois E."/>
            <person name="Gyaltsen K."/>
            <person name="Hafez N."/>
            <person name="Hagopian D."/>
            <person name="Hagos B."/>
            <person name="Hall J."/>
            <person name="Hatcher B."/>
            <person name="Heller A."/>
            <person name="Higgins H."/>
            <person name="Honan T."/>
            <person name="Horn A."/>
            <person name="Houde N."/>
            <person name="Hughes L."/>
            <person name="Hulme W."/>
            <person name="Husby E."/>
            <person name="Iliev I."/>
            <person name="Jaffe D."/>
            <person name="Jones C."/>
            <person name="Kamal M."/>
            <person name="Kamat A."/>
            <person name="Kamvysselis M."/>
            <person name="Karlsson E."/>
            <person name="Kells C."/>
            <person name="Kieu A."/>
            <person name="Kisner P."/>
            <person name="Kodira C."/>
            <person name="Kulbokas E."/>
            <person name="Labutti K."/>
            <person name="Lama D."/>
            <person name="Landers T."/>
            <person name="Leger J."/>
            <person name="Levine S."/>
            <person name="Lewis D."/>
            <person name="Lewis T."/>
            <person name="Lindblad-toh K."/>
            <person name="Liu X."/>
            <person name="Lokyitsang T."/>
            <person name="Lokyitsang Y."/>
            <person name="Lucien O."/>
            <person name="Lui A."/>
            <person name="Ma L.J."/>
            <person name="Mabbitt R."/>
            <person name="Macdonald J."/>
            <person name="Maclean C."/>
            <person name="Major J."/>
            <person name="Manning J."/>
            <person name="Marabella R."/>
            <person name="Maru K."/>
            <person name="Matthews C."/>
            <person name="Mauceli E."/>
            <person name="Mccarthy M."/>
            <person name="Mcdonough S."/>
            <person name="Mcghee T."/>
            <person name="Meldrim J."/>
            <person name="Meneus L."/>
            <person name="Mesirov J."/>
            <person name="Mihalev A."/>
            <person name="Mihova T."/>
            <person name="Mikkelsen T."/>
            <person name="Mlenga V."/>
            <person name="Moru K."/>
            <person name="Mozes J."/>
            <person name="Mulrain L."/>
            <person name="Munson G."/>
            <person name="Naylor J."/>
            <person name="Newes C."/>
            <person name="Nguyen C."/>
            <person name="Nguyen N."/>
            <person name="Nguyen T."/>
            <person name="Nicol R."/>
            <person name="Nielsen C."/>
            <person name="Nizzari M."/>
            <person name="Norbu C."/>
            <person name="Norbu N."/>
            <person name="O'donnell P."/>
            <person name="Okoawo O."/>
            <person name="O'leary S."/>
            <person name="Omotosho B."/>
            <person name="O'neill K."/>
            <person name="Osman S."/>
            <person name="Parker S."/>
            <person name="Perrin D."/>
            <person name="Phunkhang P."/>
            <person name="Piqani B."/>
            <person name="Purcell S."/>
            <person name="Rachupka T."/>
            <person name="Ramasamy U."/>
            <person name="Rameau R."/>
            <person name="Ray V."/>
            <person name="Raymond C."/>
            <person name="Retta R."/>
            <person name="Richardson S."/>
            <person name="Rise C."/>
            <person name="Rodriguez J."/>
            <person name="Rogers J."/>
            <person name="Rogov P."/>
            <person name="Rutman M."/>
            <person name="Schupbach R."/>
            <person name="Seaman C."/>
            <person name="Settipalli S."/>
            <person name="Sharpe T."/>
            <person name="Sheridan J."/>
            <person name="Sherpa N."/>
            <person name="Shi J."/>
            <person name="Smirnov S."/>
            <person name="Smith C."/>
            <person name="Sougnez C."/>
            <person name="Spencer B."/>
            <person name="Stalker J."/>
            <person name="Stange-thomann N."/>
            <person name="Stavropoulos S."/>
            <person name="Stetson K."/>
            <person name="Stone C."/>
            <person name="Stone S."/>
            <person name="Stubbs M."/>
            <person name="Talamas J."/>
            <person name="Tchuinga P."/>
            <person name="Tenzing P."/>
            <person name="Tesfaye S."/>
            <person name="Theodore J."/>
            <person name="Thoulutsang Y."/>
            <person name="Topham K."/>
            <person name="Towey S."/>
            <person name="Tsamla T."/>
            <person name="Tsomo N."/>
            <person name="Vallee D."/>
            <person name="Vassiliev H."/>
            <person name="Venkataraman V."/>
            <person name="Vinson J."/>
            <person name="Vo A."/>
            <person name="Wade C."/>
            <person name="Wang S."/>
            <person name="Wangchuk T."/>
            <person name="Wangdi T."/>
            <person name="Whittaker C."/>
            <person name="Wilkinson J."/>
            <person name="Wu Y."/>
            <person name="Wyman D."/>
            <person name="Yadav S."/>
            <person name="Yang S."/>
            <person name="Yang X."/>
            <person name="Yeager S."/>
            <person name="Yee E."/>
            <person name="Young G."/>
            <person name="Zainoun J."/>
            <person name="Zembeck L."/>
            <person name="Zimmer A."/>
            <person name="Zody M."/>
            <person name="Lander E."/>
        </authorList>
    </citation>
    <scope>NUCLEOTIDE SEQUENCE [LARGE SCALE GENOMIC DNA]</scope>
</reference>
<evidence type="ECO:0000313" key="7">
    <source>
        <dbReference type="Ensembl" id="ENSCSAVP00000010036.1"/>
    </source>
</evidence>
<evidence type="ECO:0000313" key="8">
    <source>
        <dbReference type="Proteomes" id="UP000007875"/>
    </source>
</evidence>
<keyword evidence="3" id="KW-0378">Hydrolase</keyword>
<dbReference type="GO" id="GO:0008253">
    <property type="term" value="F:5'-nucleotidase activity"/>
    <property type="evidence" value="ECO:0007669"/>
    <property type="project" value="TreeGrafter"/>
</dbReference>
<dbReference type="Ensembl" id="ENSCSAVT00000010158.1">
    <property type="protein sequence ID" value="ENSCSAVP00000010036.1"/>
    <property type="gene ID" value="ENSCSAVG00000005914.1"/>
</dbReference>
<dbReference type="Proteomes" id="UP000007875">
    <property type="component" value="Unassembled WGS sequence"/>
</dbReference>
<dbReference type="InterPro" id="IPR023214">
    <property type="entry name" value="HAD_sf"/>
</dbReference>
<dbReference type="OMA" id="ICSNPYG"/>
<dbReference type="GO" id="GO:0046872">
    <property type="term" value="F:metal ion binding"/>
    <property type="evidence" value="ECO:0007669"/>
    <property type="project" value="UniProtKB-KW"/>
</dbReference>
<evidence type="ECO:0000256" key="4">
    <source>
        <dbReference type="ARBA" id="ARBA00022842"/>
    </source>
</evidence>
<keyword evidence="5" id="KW-0007">Acetylation</keyword>
<dbReference type="PANTHER" id="PTHR12103">
    <property type="entry name" value="5'-NUCLEOTIDASE DOMAIN-CONTAINING"/>
    <property type="match status" value="1"/>
</dbReference>
<dbReference type="HOGENOM" id="CLU_029966_0_0_1"/>
<proteinExistence type="inferred from homology"/>
<keyword evidence="8" id="KW-1185">Reference proteome</keyword>